<accession>A0A6G0TVL2</accession>
<dbReference type="OrthoDB" id="8196889at2759"/>
<name>A0A6G0TVL2_APHGL</name>
<keyword evidence="8" id="KW-1185">Reference proteome</keyword>
<dbReference type="Pfam" id="PF23999">
    <property type="entry name" value="CUSTOS"/>
    <property type="match status" value="1"/>
</dbReference>
<dbReference type="InterPro" id="IPR026694">
    <property type="entry name" value="CUSTOS"/>
</dbReference>
<evidence type="ECO:0000313" key="7">
    <source>
        <dbReference type="EMBL" id="KAE9539336.1"/>
    </source>
</evidence>
<keyword evidence="4" id="KW-0217">Developmental protein</keyword>
<dbReference type="PANTHER" id="PTHR14482">
    <property type="entry name" value="CHROMOSOME 12 ORF 43 HOMOLOG"/>
    <property type="match status" value="1"/>
</dbReference>
<dbReference type="AlphaFoldDB" id="A0A6G0TVL2"/>
<evidence type="ECO:0000256" key="1">
    <source>
        <dbReference type="ARBA" id="ARBA00004259"/>
    </source>
</evidence>
<keyword evidence="6" id="KW-0539">Nucleus</keyword>
<comment type="subcellular location">
    <subcellularLocation>
        <location evidence="1">Nucleus envelope</location>
    </subcellularLocation>
</comment>
<dbReference type="Proteomes" id="UP000475862">
    <property type="component" value="Unassembled WGS sequence"/>
</dbReference>
<keyword evidence="5" id="KW-0879">Wnt signaling pathway</keyword>
<protein>
    <recommendedName>
        <fullName evidence="3">Protein CUSTOS</fullName>
    </recommendedName>
</protein>
<reference evidence="7 8" key="1">
    <citation type="submission" date="2019-08" db="EMBL/GenBank/DDBJ databases">
        <title>The genome of the soybean aphid Biotype 1, its phylome, world population structure and adaptation to the North American continent.</title>
        <authorList>
            <person name="Giordano R."/>
            <person name="Donthu R.K."/>
            <person name="Hernandez A.G."/>
            <person name="Wright C.L."/>
            <person name="Zimin A.V."/>
        </authorList>
    </citation>
    <scope>NUCLEOTIDE SEQUENCE [LARGE SCALE GENOMIC DNA]</scope>
    <source>
        <tissue evidence="7">Whole aphids</tissue>
    </source>
</reference>
<comment type="similarity">
    <text evidence="2">Belongs to the CUSTOS family.</text>
</comment>
<dbReference type="GO" id="GO:0016055">
    <property type="term" value="P:Wnt signaling pathway"/>
    <property type="evidence" value="ECO:0007669"/>
    <property type="project" value="UniProtKB-KW"/>
</dbReference>
<evidence type="ECO:0000256" key="5">
    <source>
        <dbReference type="ARBA" id="ARBA00022687"/>
    </source>
</evidence>
<evidence type="ECO:0000256" key="6">
    <source>
        <dbReference type="ARBA" id="ARBA00023242"/>
    </source>
</evidence>
<dbReference type="GO" id="GO:0005635">
    <property type="term" value="C:nuclear envelope"/>
    <property type="evidence" value="ECO:0007669"/>
    <property type="project" value="UniProtKB-SubCell"/>
</dbReference>
<dbReference type="EMBL" id="VYZN01000014">
    <property type="protein sequence ID" value="KAE9539336.1"/>
    <property type="molecule type" value="Genomic_DNA"/>
</dbReference>
<proteinExistence type="inferred from homology"/>
<sequence>MSDDSSSEDEITKRILKDSIDTELLTNDLYSDSPSKKQPDQIKNVNSVQMKPSLRNIIEDDAHNHNFIKVTPEFQEYVGKSLFKHLESQIIEKKSKHKKHKVNNTDESIGIHLFNGSPKLFNSSFDEPTIAVKRKRHIKNTSDELILQRASEMAVSPEWILNKDAIQGWEKVTKGKVMKVKSNREGTFDIINDEI</sequence>
<comment type="caution">
    <text evidence="7">The sequence shown here is derived from an EMBL/GenBank/DDBJ whole genome shotgun (WGS) entry which is preliminary data.</text>
</comment>
<dbReference type="PANTHER" id="PTHR14482:SF0">
    <property type="entry name" value="PROTEIN CUSTOS"/>
    <property type="match status" value="1"/>
</dbReference>
<organism evidence="7 8">
    <name type="scientific">Aphis glycines</name>
    <name type="common">Soybean aphid</name>
    <dbReference type="NCBI Taxonomy" id="307491"/>
    <lineage>
        <taxon>Eukaryota</taxon>
        <taxon>Metazoa</taxon>
        <taxon>Ecdysozoa</taxon>
        <taxon>Arthropoda</taxon>
        <taxon>Hexapoda</taxon>
        <taxon>Insecta</taxon>
        <taxon>Pterygota</taxon>
        <taxon>Neoptera</taxon>
        <taxon>Paraneoptera</taxon>
        <taxon>Hemiptera</taxon>
        <taxon>Sternorrhyncha</taxon>
        <taxon>Aphidomorpha</taxon>
        <taxon>Aphidoidea</taxon>
        <taxon>Aphididae</taxon>
        <taxon>Aphidini</taxon>
        <taxon>Aphis</taxon>
        <taxon>Aphis</taxon>
    </lineage>
</organism>
<evidence type="ECO:0000256" key="4">
    <source>
        <dbReference type="ARBA" id="ARBA00022473"/>
    </source>
</evidence>
<evidence type="ECO:0000313" key="8">
    <source>
        <dbReference type="Proteomes" id="UP000475862"/>
    </source>
</evidence>
<evidence type="ECO:0000256" key="3">
    <source>
        <dbReference type="ARBA" id="ARBA00013465"/>
    </source>
</evidence>
<gene>
    <name evidence="7" type="ORF">AGLY_004588</name>
</gene>
<evidence type="ECO:0000256" key="2">
    <source>
        <dbReference type="ARBA" id="ARBA00008632"/>
    </source>
</evidence>